<organism evidence="1 2">
    <name type="scientific">Methylobacterium soli</name>
    <dbReference type="NCBI Taxonomy" id="553447"/>
    <lineage>
        <taxon>Bacteria</taxon>
        <taxon>Pseudomonadati</taxon>
        <taxon>Pseudomonadota</taxon>
        <taxon>Alphaproteobacteria</taxon>
        <taxon>Hyphomicrobiales</taxon>
        <taxon>Methylobacteriaceae</taxon>
        <taxon>Methylobacterium</taxon>
    </lineage>
</organism>
<evidence type="ECO:0000313" key="2">
    <source>
        <dbReference type="Proteomes" id="UP000474159"/>
    </source>
</evidence>
<dbReference type="OrthoDB" id="9856581at2"/>
<sequence length="76" mass="8789">MPLKSELRAMPFRARVEALMACAGHHLEQMDLLEDPDRPEPLTPWDRRQLTGHRSSLRRVLERAAEFGIRIGVVEE</sequence>
<evidence type="ECO:0000313" key="1">
    <source>
        <dbReference type="EMBL" id="KAB1067658.1"/>
    </source>
</evidence>
<comment type="caution">
    <text evidence="1">The sequence shown here is derived from an EMBL/GenBank/DDBJ whole genome shotgun (WGS) entry which is preliminary data.</text>
</comment>
<proteinExistence type="predicted"/>
<dbReference type="Proteomes" id="UP000474159">
    <property type="component" value="Unassembled WGS sequence"/>
</dbReference>
<gene>
    <name evidence="1" type="ORF">F6X53_31950</name>
</gene>
<protein>
    <submittedName>
        <fullName evidence="1">Uncharacterized protein</fullName>
    </submittedName>
</protein>
<name>A0A6L3SN71_9HYPH</name>
<keyword evidence="2" id="KW-1185">Reference proteome</keyword>
<accession>A0A6L3SN71</accession>
<dbReference type="AlphaFoldDB" id="A0A6L3SN71"/>
<dbReference type="EMBL" id="VZZK01000102">
    <property type="protein sequence ID" value="KAB1067658.1"/>
    <property type="molecule type" value="Genomic_DNA"/>
</dbReference>
<reference evidence="1 2" key="1">
    <citation type="submission" date="2019-09" db="EMBL/GenBank/DDBJ databases">
        <title>YIM 48816 draft genome.</title>
        <authorList>
            <person name="Jiang L."/>
        </authorList>
    </citation>
    <scope>NUCLEOTIDE SEQUENCE [LARGE SCALE GENOMIC DNA]</scope>
    <source>
        <strain evidence="1 2">YIM 48816</strain>
    </source>
</reference>